<protein>
    <submittedName>
        <fullName evidence="1">DUF3558 domain-containing protein</fullName>
    </submittedName>
</protein>
<dbReference type="PROSITE" id="PS51257">
    <property type="entry name" value="PROKAR_LIPOPROTEIN"/>
    <property type="match status" value="1"/>
</dbReference>
<dbReference type="AlphaFoldDB" id="A0A223RPL0"/>
<sequence length="327" mass="34736">MTAGRRSSWSALPFLLLLALFAGCAVLPANDTSRDRGERGVSSDVLGELATLDPCGLLDPRRLDRFGEVARAATVSLDYCLFHVRPESGGLLQLAVGRLHDVDAAKLTASNPVHHVGGIRLVRQPPVPEHCTWRMLFSDGLAMSVDVDLLSGDPEVGLCAVAERGARGSAESVLAGEVEHRRFPPDSLTTVAPCALLSDGVVRRIDGLERVRGRAAPAGHRCTWGGENIRVPSVEVVLTAGEPPRGRDATSVVERIAGRRTVVDIVGDDPKVGLCSAETAHIPFGGSDGGEVEVAMLVVFLPDADGVRACEFARGLAERAWPELPER</sequence>
<gene>
    <name evidence="1" type="ORF">CDG81_05305</name>
</gene>
<dbReference type="Proteomes" id="UP000215043">
    <property type="component" value="Chromosome"/>
</dbReference>
<organism evidence="1 2">
    <name type="scientific">Actinopolyspora erythraea</name>
    <dbReference type="NCBI Taxonomy" id="414996"/>
    <lineage>
        <taxon>Bacteria</taxon>
        <taxon>Bacillati</taxon>
        <taxon>Actinomycetota</taxon>
        <taxon>Actinomycetes</taxon>
        <taxon>Actinopolysporales</taxon>
        <taxon>Actinopolysporaceae</taxon>
        <taxon>Actinopolyspora</taxon>
    </lineage>
</organism>
<dbReference type="OrthoDB" id="4445816at2"/>
<dbReference type="EMBL" id="CP022752">
    <property type="protein sequence ID" value="ASU77823.1"/>
    <property type="molecule type" value="Genomic_DNA"/>
</dbReference>
<evidence type="ECO:0000313" key="2">
    <source>
        <dbReference type="Proteomes" id="UP000215043"/>
    </source>
</evidence>
<dbReference type="KEGG" id="aey:CDG81_05305"/>
<accession>A0A223RPL0</accession>
<name>A0A223RPL0_9ACTN</name>
<reference evidence="1 2" key="1">
    <citation type="submission" date="2017-08" db="EMBL/GenBank/DDBJ databases">
        <title>The complete genome sequence of moderately halophilic actinomycete Actinopolyspora erythraea YIM 90600, the producer of novel erythromycin, novel actinopolysporins A-C and tubercidin.</title>
        <authorList>
            <person name="Yin M."/>
            <person name="Tang S."/>
        </authorList>
    </citation>
    <scope>NUCLEOTIDE SEQUENCE [LARGE SCALE GENOMIC DNA]</scope>
    <source>
        <strain evidence="1 2">YIM 90600</strain>
    </source>
</reference>
<evidence type="ECO:0000313" key="1">
    <source>
        <dbReference type="EMBL" id="ASU77823.1"/>
    </source>
</evidence>
<dbReference type="RefSeq" id="WP_043577057.1">
    <property type="nucleotide sequence ID" value="NZ_CP022752.1"/>
</dbReference>
<proteinExistence type="predicted"/>